<dbReference type="Proteomes" id="UP000178851">
    <property type="component" value="Unassembled WGS sequence"/>
</dbReference>
<accession>A0A1F7YGP4</accession>
<keyword evidence="1" id="KW-1133">Transmembrane helix</keyword>
<sequence length="280" mass="31674">MKNNSKGIVQIIIPIILAIAIVAGIGYFAFKNGQMKTIVQTDPYSPSLSDTWKDQLAPTSDLVKNWETYTNEEYGFESKYNPESRPTEYIENETTGQFSYLLLIKYGTNPIKFPSGYELRVNKQQSLDEYRSELIGHSTDKINSEKEVIINANIWTKINYQIFLTTDYIPITTAITNRGGYSYAITSPSLDIDQILSTFRFLDKSNPWDKSVCRNKICESCENECCTYPCSTDDNGQEYCPPPVCLGYCPQDCQPGQEIECEKGFIEICEGGLCDCLKAN</sequence>
<keyword evidence="1" id="KW-0472">Membrane</keyword>
<feature type="transmembrane region" description="Helical" evidence="1">
    <location>
        <begin position="7"/>
        <end position="30"/>
    </location>
</feature>
<gene>
    <name evidence="2" type="ORF">A2627_00055</name>
</gene>
<dbReference type="EMBL" id="MGGI01000014">
    <property type="protein sequence ID" value="OGM26340.1"/>
    <property type="molecule type" value="Genomic_DNA"/>
</dbReference>
<comment type="caution">
    <text evidence="2">The sequence shown here is derived from an EMBL/GenBank/DDBJ whole genome shotgun (WGS) entry which is preliminary data.</text>
</comment>
<keyword evidence="1" id="KW-0812">Transmembrane</keyword>
<reference evidence="2 3" key="1">
    <citation type="journal article" date="2016" name="Nat. Commun.">
        <title>Thousands of microbial genomes shed light on interconnected biogeochemical processes in an aquifer system.</title>
        <authorList>
            <person name="Anantharaman K."/>
            <person name="Brown C.T."/>
            <person name="Hug L.A."/>
            <person name="Sharon I."/>
            <person name="Castelle C.J."/>
            <person name="Probst A.J."/>
            <person name="Thomas B.C."/>
            <person name="Singh A."/>
            <person name="Wilkins M.J."/>
            <person name="Karaoz U."/>
            <person name="Brodie E.L."/>
            <person name="Williams K.H."/>
            <person name="Hubbard S.S."/>
            <person name="Banfield J.F."/>
        </authorList>
    </citation>
    <scope>NUCLEOTIDE SEQUENCE [LARGE SCALE GENOMIC DNA]</scope>
</reference>
<dbReference type="AlphaFoldDB" id="A0A1F7YGP4"/>
<proteinExistence type="predicted"/>
<evidence type="ECO:0000313" key="2">
    <source>
        <dbReference type="EMBL" id="OGM26340.1"/>
    </source>
</evidence>
<name>A0A1F7YGP4_9BACT</name>
<evidence type="ECO:0000313" key="3">
    <source>
        <dbReference type="Proteomes" id="UP000178851"/>
    </source>
</evidence>
<protein>
    <submittedName>
        <fullName evidence="2">Uncharacterized protein</fullName>
    </submittedName>
</protein>
<organism evidence="2 3">
    <name type="scientific">Candidatus Woesebacteria bacterium RIFCSPHIGHO2_01_FULL_39_28</name>
    <dbReference type="NCBI Taxonomy" id="1802496"/>
    <lineage>
        <taxon>Bacteria</taxon>
        <taxon>Candidatus Woeseibacteriota</taxon>
    </lineage>
</organism>
<evidence type="ECO:0000256" key="1">
    <source>
        <dbReference type="SAM" id="Phobius"/>
    </source>
</evidence>